<proteinExistence type="predicted"/>
<evidence type="ECO:0000313" key="2">
    <source>
        <dbReference type="Proteomes" id="UP001403385"/>
    </source>
</evidence>
<evidence type="ECO:0000313" key="1">
    <source>
        <dbReference type="EMBL" id="MEN7546866.1"/>
    </source>
</evidence>
<keyword evidence="2" id="KW-1185">Reference proteome</keyword>
<accession>A0AAW9S7G2</accession>
<dbReference type="EMBL" id="JBDKWZ010000001">
    <property type="protein sequence ID" value="MEN7546866.1"/>
    <property type="molecule type" value="Genomic_DNA"/>
</dbReference>
<dbReference type="Pfam" id="PF11751">
    <property type="entry name" value="PorP_SprF"/>
    <property type="match status" value="1"/>
</dbReference>
<reference evidence="1 2" key="1">
    <citation type="submission" date="2024-04" db="EMBL/GenBank/DDBJ databases">
        <title>Novel genus in family Flammeovirgaceae.</title>
        <authorList>
            <person name="Nguyen T.H."/>
            <person name="Vuong T.Q."/>
            <person name="Le H."/>
            <person name="Kim S.-G."/>
        </authorList>
    </citation>
    <scope>NUCLEOTIDE SEQUENCE [LARGE SCALE GENOMIC DNA]</scope>
    <source>
        <strain evidence="1 2">JCM 23209</strain>
    </source>
</reference>
<dbReference type="InterPro" id="IPR019861">
    <property type="entry name" value="PorP/SprF_Bacteroidetes"/>
</dbReference>
<organism evidence="1 2">
    <name type="scientific">Rapidithrix thailandica</name>
    <dbReference type="NCBI Taxonomy" id="413964"/>
    <lineage>
        <taxon>Bacteria</taxon>
        <taxon>Pseudomonadati</taxon>
        <taxon>Bacteroidota</taxon>
        <taxon>Cytophagia</taxon>
        <taxon>Cytophagales</taxon>
        <taxon>Flammeovirgaceae</taxon>
        <taxon>Rapidithrix</taxon>
    </lineage>
</organism>
<dbReference type="NCBIfam" id="TIGR03519">
    <property type="entry name" value="T9SS_PorP_fam"/>
    <property type="match status" value="1"/>
</dbReference>
<comment type="caution">
    <text evidence="1">The sequence shown here is derived from an EMBL/GenBank/DDBJ whole genome shotgun (WGS) entry which is preliminary data.</text>
</comment>
<dbReference type="RefSeq" id="WP_346819646.1">
    <property type="nucleotide sequence ID" value="NZ_JBDKWZ010000001.1"/>
</dbReference>
<protein>
    <submittedName>
        <fullName evidence="1">Type IX secretion system membrane protein PorP/SprF</fullName>
    </submittedName>
</protein>
<sequence length="332" mass="36958">MIRKIFISIVWVWGLALSAYGQDPNFTQFYASSLYLNPAFTGSTEQFRIASVYRNQWVGLPQSYAHNQASFDYNLLNWNSGIGVMVTNDRIAELAYQATSLNVSYSYAVPLREEWVMRLGLQGGYTYKSTNFNRLVFGDAIARGGGGSGEAFGSESKGSLDFSTGFLIYNSRFWAGMGLFHLNRPNQGLGEVSDHLPIRYTIHMGGKLPIRQKQEVWVSPAILFQQQAQFSQLDFGVNLSYQAIIAGVWYRGLPVGNETSKFNKSAISGLLGLHVQNFTVGYSYDHAVGGIHGLTGASHEITLVFEPPATLSFLKKAKDKRFVQCPAFYSQR</sequence>
<dbReference type="Proteomes" id="UP001403385">
    <property type="component" value="Unassembled WGS sequence"/>
</dbReference>
<name>A0AAW9S7G2_9BACT</name>
<gene>
    <name evidence="1" type="ORF">AAG747_03025</name>
</gene>
<dbReference type="AlphaFoldDB" id="A0AAW9S7G2"/>